<evidence type="ECO:0000256" key="3">
    <source>
        <dbReference type="ARBA" id="ARBA00022630"/>
    </source>
</evidence>
<comment type="caution">
    <text evidence="7">The sequence shown here is derived from an EMBL/GenBank/DDBJ whole genome shotgun (WGS) entry which is preliminary data.</text>
</comment>
<keyword evidence="4" id="KW-0288">FMN</keyword>
<dbReference type="PANTHER" id="PTHR43673">
    <property type="entry name" value="NAD(P)H NITROREDUCTASE YDGI-RELATED"/>
    <property type="match status" value="1"/>
</dbReference>
<name>A0A3L7DWK7_9GAMM</name>
<evidence type="ECO:0000256" key="1">
    <source>
        <dbReference type="ARBA" id="ARBA00001917"/>
    </source>
</evidence>
<evidence type="ECO:0000313" key="7">
    <source>
        <dbReference type="EMBL" id="RLQ20182.1"/>
    </source>
</evidence>
<comment type="cofactor">
    <cofactor evidence="1">
        <name>FMN</name>
        <dbReference type="ChEBI" id="CHEBI:58210"/>
    </cofactor>
</comment>
<keyword evidence="3" id="KW-0285">Flavoprotein</keyword>
<accession>A0A3L7DWK7</accession>
<dbReference type="OrthoDB" id="9802510at2"/>
<dbReference type="Pfam" id="PF00881">
    <property type="entry name" value="Nitroreductase"/>
    <property type="match status" value="1"/>
</dbReference>
<dbReference type="InterPro" id="IPR000415">
    <property type="entry name" value="Nitroreductase-like"/>
</dbReference>
<organism evidence="7 8">
    <name type="scientific">Seongchinamella sediminis</name>
    <dbReference type="NCBI Taxonomy" id="2283635"/>
    <lineage>
        <taxon>Bacteria</taxon>
        <taxon>Pseudomonadati</taxon>
        <taxon>Pseudomonadota</taxon>
        <taxon>Gammaproteobacteria</taxon>
        <taxon>Cellvibrionales</taxon>
        <taxon>Halieaceae</taxon>
        <taxon>Seongchinamella</taxon>
    </lineage>
</organism>
<dbReference type="RefSeq" id="WP_084179942.1">
    <property type="nucleotide sequence ID" value="NZ_QRAN01000042.1"/>
</dbReference>
<dbReference type="EMBL" id="QRAN01000042">
    <property type="protein sequence ID" value="RLQ20182.1"/>
    <property type="molecule type" value="Genomic_DNA"/>
</dbReference>
<evidence type="ECO:0000256" key="2">
    <source>
        <dbReference type="ARBA" id="ARBA00007118"/>
    </source>
</evidence>
<dbReference type="GO" id="GO:0016491">
    <property type="term" value="F:oxidoreductase activity"/>
    <property type="evidence" value="ECO:0007669"/>
    <property type="project" value="UniProtKB-KW"/>
</dbReference>
<dbReference type="SUPFAM" id="SSF55469">
    <property type="entry name" value="FMN-dependent nitroreductase-like"/>
    <property type="match status" value="1"/>
</dbReference>
<comment type="similarity">
    <text evidence="2">Belongs to the nitroreductase family.</text>
</comment>
<dbReference type="Proteomes" id="UP000265509">
    <property type="component" value="Unassembled WGS sequence"/>
</dbReference>
<keyword evidence="8" id="KW-1185">Reference proteome</keyword>
<reference evidence="7 8" key="1">
    <citation type="submission" date="2018-07" db="EMBL/GenBank/DDBJ databases">
        <title>Halioglobus sp. genome submission.</title>
        <authorList>
            <person name="Ye M.-Q."/>
            <person name="Du Z.-J."/>
        </authorList>
    </citation>
    <scope>NUCLEOTIDE SEQUENCE [LARGE SCALE GENOMIC DNA]</scope>
    <source>
        <strain evidence="7 8">U0301</strain>
    </source>
</reference>
<dbReference type="PANTHER" id="PTHR43673:SF2">
    <property type="entry name" value="NITROREDUCTASE"/>
    <property type="match status" value="1"/>
</dbReference>
<feature type="domain" description="Nitroreductase" evidence="6">
    <location>
        <begin position="11"/>
        <end position="199"/>
    </location>
</feature>
<proteinExistence type="inferred from homology"/>
<evidence type="ECO:0000256" key="4">
    <source>
        <dbReference type="ARBA" id="ARBA00022643"/>
    </source>
</evidence>
<keyword evidence="5" id="KW-0560">Oxidoreductase</keyword>
<gene>
    <name evidence="7" type="ORF">DWB85_18990</name>
</gene>
<dbReference type="Gene3D" id="3.40.109.10">
    <property type="entry name" value="NADH Oxidase"/>
    <property type="match status" value="1"/>
</dbReference>
<protein>
    <submittedName>
        <fullName evidence="7">Nitroreductase</fullName>
    </submittedName>
</protein>
<dbReference type="InterPro" id="IPR029479">
    <property type="entry name" value="Nitroreductase"/>
</dbReference>
<evidence type="ECO:0000313" key="8">
    <source>
        <dbReference type="Proteomes" id="UP000265509"/>
    </source>
</evidence>
<evidence type="ECO:0000256" key="5">
    <source>
        <dbReference type="ARBA" id="ARBA00023002"/>
    </source>
</evidence>
<dbReference type="AlphaFoldDB" id="A0A3L7DWK7"/>
<sequence>MSQMSVTEAVTNRRAVRAFTDRPVAEALIKELLGTAGHAPSGSNIQPWNVHVFTGEALQAALQSIQGRLYSGEMEVPEFPTYPEPLGEPYRERRATCGERMYTALGIPREDKGARIQQVMRNYQFFGAPVGIIITMDNSMGESQALDIGIFAQTLMLVAKERGLDTCPQVSWTLWPKAVKEAMSIPAAEKIMVGISLGYGEPENPVNYLNHPRADLEDFVQIKGF</sequence>
<evidence type="ECO:0000259" key="6">
    <source>
        <dbReference type="Pfam" id="PF00881"/>
    </source>
</evidence>
<dbReference type="CDD" id="cd02136">
    <property type="entry name" value="PnbA_NfnB-like"/>
    <property type="match status" value="1"/>
</dbReference>